<dbReference type="OrthoDB" id="10058181at2759"/>
<evidence type="ECO:0000313" key="2">
    <source>
        <dbReference type="EMBL" id="CAF1663614.1"/>
    </source>
</evidence>
<dbReference type="AlphaFoldDB" id="A0A816FMQ5"/>
<organism evidence="2 3">
    <name type="scientific">Adineta steineri</name>
    <dbReference type="NCBI Taxonomy" id="433720"/>
    <lineage>
        <taxon>Eukaryota</taxon>
        <taxon>Metazoa</taxon>
        <taxon>Spiralia</taxon>
        <taxon>Gnathifera</taxon>
        <taxon>Rotifera</taxon>
        <taxon>Eurotatoria</taxon>
        <taxon>Bdelloidea</taxon>
        <taxon>Adinetida</taxon>
        <taxon>Adinetidae</taxon>
        <taxon>Adineta</taxon>
    </lineage>
</organism>
<evidence type="ECO:0000313" key="3">
    <source>
        <dbReference type="Proteomes" id="UP000663832"/>
    </source>
</evidence>
<dbReference type="Proteomes" id="UP000663832">
    <property type="component" value="Unassembled WGS sequence"/>
</dbReference>
<dbReference type="EMBL" id="CAJNOM010005413">
    <property type="protein sequence ID" value="CAF1663614.1"/>
    <property type="molecule type" value="Genomic_DNA"/>
</dbReference>
<name>A0A816FMQ5_9BILA</name>
<keyword evidence="3" id="KW-1185">Reference proteome</keyword>
<dbReference type="EMBL" id="CAJNOI010005013">
    <property type="protein sequence ID" value="CAF1557673.1"/>
    <property type="molecule type" value="Genomic_DNA"/>
</dbReference>
<reference evidence="2" key="1">
    <citation type="submission" date="2021-02" db="EMBL/GenBank/DDBJ databases">
        <authorList>
            <person name="Nowell W R."/>
        </authorList>
    </citation>
    <scope>NUCLEOTIDE SEQUENCE</scope>
</reference>
<evidence type="ECO:0000313" key="1">
    <source>
        <dbReference type="EMBL" id="CAF1557673.1"/>
    </source>
</evidence>
<sequence length="141" mass="16601">MVKDIWLNESSSKFSNFKYDLNVNLRHRYSLPLDRYEHVGLHIAMMTLNDISISLETKFWSLCRIIFNDLQKNLTDGKHLTYLQFEDMNVLLVCSIESLDYTLIHEAGNKNRIIANNWFGRMTNLTDIAWQHNVNGLSMIF</sequence>
<comment type="caution">
    <text evidence="2">The sequence shown here is derived from an EMBL/GenBank/DDBJ whole genome shotgun (WGS) entry which is preliminary data.</text>
</comment>
<dbReference type="Proteomes" id="UP000663877">
    <property type="component" value="Unassembled WGS sequence"/>
</dbReference>
<protein>
    <submittedName>
        <fullName evidence="2">Uncharacterized protein</fullName>
    </submittedName>
</protein>
<gene>
    <name evidence="1" type="ORF">BJG266_LOCUS46710</name>
    <name evidence="2" type="ORF">QVE165_LOCUS63743</name>
</gene>
<accession>A0A816FMQ5</accession>
<proteinExistence type="predicted"/>